<gene>
    <name evidence="2" type="ORF">J3U88_32425</name>
</gene>
<comment type="caution">
    <text evidence="2">The sequence shown here is derived from an EMBL/GenBank/DDBJ whole genome shotgun (WGS) entry which is preliminary data.</text>
</comment>
<reference evidence="2" key="1">
    <citation type="submission" date="2021-03" db="EMBL/GenBank/DDBJ databases">
        <authorList>
            <person name="Wang G."/>
        </authorList>
    </citation>
    <scope>NUCLEOTIDE SEQUENCE</scope>
    <source>
        <strain evidence="2">KCTC 12899</strain>
    </source>
</reference>
<proteinExistence type="predicted"/>
<evidence type="ECO:0000256" key="1">
    <source>
        <dbReference type="SAM" id="MobiDB-lite"/>
    </source>
</evidence>
<protein>
    <submittedName>
        <fullName evidence="2">TIGR04141 family sporadically distributed protein</fullName>
    </submittedName>
</protein>
<keyword evidence="3" id="KW-1185">Reference proteome</keyword>
<dbReference type="AlphaFoldDB" id="A0A8J7QLB5"/>
<organism evidence="2 3">
    <name type="scientific">Acanthopleuribacter pedis</name>
    <dbReference type="NCBI Taxonomy" id="442870"/>
    <lineage>
        <taxon>Bacteria</taxon>
        <taxon>Pseudomonadati</taxon>
        <taxon>Acidobacteriota</taxon>
        <taxon>Holophagae</taxon>
        <taxon>Acanthopleuribacterales</taxon>
        <taxon>Acanthopleuribacteraceae</taxon>
        <taxon>Acanthopleuribacter</taxon>
    </lineage>
</organism>
<evidence type="ECO:0000313" key="2">
    <source>
        <dbReference type="EMBL" id="MBO1323216.1"/>
    </source>
</evidence>
<feature type="region of interest" description="Disordered" evidence="1">
    <location>
        <begin position="557"/>
        <end position="584"/>
    </location>
</feature>
<dbReference type="InterPro" id="IPR026487">
    <property type="entry name" value="CHP04141"/>
</dbReference>
<dbReference type="Proteomes" id="UP000664417">
    <property type="component" value="Unassembled WGS sequence"/>
</dbReference>
<sequence>MRDRVTDTEVFDFHDCLTDKDQPKHVKEAAPTRTLSIYLFQKSVKAHREMLRNYDLYQTRSFPNEILPGTLFIRSEIKTSPLVEFLSGFDLSGLNLRTQVTGAAYLFEVENRWFAITFGQAGHHMLNDTYLVQDFGFKVALNSLDPEKIKCIDHCSFDVNQRNVRDQSALAAGVEHFGIETDLDLLKSLAGRAENSEFATQVGGRKGLRITSRLSPRNLAKKCAEALNLYNSDRHKERFEWAYNIQYENDRETKDLLNDYLCDYIRGTGTFENEPTLVLSPPEALDYELVQGYQIGSGKTAVCHPELHWDWVKNHIDTHSISIDRLKSIHVKIKDNDGVDLKKPSLWKCLVFEINLSKEGELQDDVHMLIGGQWYKVCRDYMTQINRAVQQIPEANVPLTAFDKKLHVDEKGYNRITANAAPSYMTNMDRKLIYRTGATGVEACDLFTRQNQFIHVKRFTGSKSFNHMVSQGLVSGKAFHADANFVEKLNDKLPARFKLNLSEPLPNAKNYEIVYAFFRNEPDLPFFSKIVLLSAYRHLTGLGYKVSLKRLDVREPLNRSTTTAKHSRPRGINPGTSYRRHARR</sequence>
<dbReference type="Pfam" id="PF19614">
    <property type="entry name" value="DUF6119"/>
    <property type="match status" value="1"/>
</dbReference>
<dbReference type="RefSeq" id="WP_207863243.1">
    <property type="nucleotide sequence ID" value="NZ_JAFREP010000053.1"/>
</dbReference>
<accession>A0A8J7QLB5</accession>
<name>A0A8J7QLB5_9BACT</name>
<dbReference type="EMBL" id="JAFREP010000053">
    <property type="protein sequence ID" value="MBO1323216.1"/>
    <property type="molecule type" value="Genomic_DNA"/>
</dbReference>
<evidence type="ECO:0000313" key="3">
    <source>
        <dbReference type="Proteomes" id="UP000664417"/>
    </source>
</evidence>
<dbReference type="NCBIfam" id="TIGR04141">
    <property type="entry name" value="TIGR04141 family sporadically distributed protein"/>
    <property type="match status" value="1"/>
</dbReference>